<name>A0ABW4PH19_9ACTN</name>
<evidence type="ECO:0000313" key="2">
    <source>
        <dbReference type="Proteomes" id="UP001597365"/>
    </source>
</evidence>
<gene>
    <name evidence="1" type="ORF">ACFSJS_10210</name>
</gene>
<evidence type="ECO:0000313" key="1">
    <source>
        <dbReference type="EMBL" id="MFD1830039.1"/>
    </source>
</evidence>
<organism evidence="1 2">
    <name type="scientific">Streptomyces desertarenae</name>
    <dbReference type="NCBI Taxonomy" id="2666184"/>
    <lineage>
        <taxon>Bacteria</taxon>
        <taxon>Bacillati</taxon>
        <taxon>Actinomycetota</taxon>
        <taxon>Actinomycetes</taxon>
        <taxon>Kitasatosporales</taxon>
        <taxon>Streptomycetaceae</taxon>
        <taxon>Streptomyces</taxon>
    </lineage>
</organism>
<keyword evidence="2" id="KW-1185">Reference proteome</keyword>
<dbReference type="RefSeq" id="WP_380899020.1">
    <property type="nucleotide sequence ID" value="NZ_JBHUFU010000005.1"/>
</dbReference>
<comment type="caution">
    <text evidence="1">The sequence shown here is derived from an EMBL/GenBank/DDBJ whole genome shotgun (WGS) entry which is preliminary data.</text>
</comment>
<dbReference type="EMBL" id="JBHUFU010000005">
    <property type="protein sequence ID" value="MFD1830039.1"/>
    <property type="molecule type" value="Genomic_DNA"/>
</dbReference>
<proteinExistence type="predicted"/>
<protein>
    <submittedName>
        <fullName evidence="1">Uncharacterized protein</fullName>
    </submittedName>
</protein>
<sequence>MTTTITAVMTELVGREVVASCLLGSRLSGTGVSGAAAARLGSLPVPSIRERISERPTQAPAAAVVAQADAYVFTGTAANGADNGQKRAQHHTMWAFRGLEPWRDPA</sequence>
<reference evidence="2" key="1">
    <citation type="journal article" date="2019" name="Int. J. Syst. Evol. Microbiol.">
        <title>The Global Catalogue of Microorganisms (GCM) 10K type strain sequencing project: providing services to taxonomists for standard genome sequencing and annotation.</title>
        <authorList>
            <consortium name="The Broad Institute Genomics Platform"/>
            <consortium name="The Broad Institute Genome Sequencing Center for Infectious Disease"/>
            <person name="Wu L."/>
            <person name="Ma J."/>
        </authorList>
    </citation>
    <scope>NUCLEOTIDE SEQUENCE [LARGE SCALE GENOMIC DNA]</scope>
    <source>
        <strain evidence="2">CGMCC 4.7455</strain>
    </source>
</reference>
<dbReference type="Proteomes" id="UP001597365">
    <property type="component" value="Unassembled WGS sequence"/>
</dbReference>
<accession>A0ABW4PH19</accession>